<dbReference type="EMBL" id="KB908970">
    <property type="protein sequence ID" value="EOB13710.1"/>
    <property type="molecule type" value="Genomic_DNA"/>
</dbReference>
<gene>
    <name evidence="4" type="ORF">NBO_62gi001</name>
</gene>
<dbReference type="GO" id="GO:0004467">
    <property type="term" value="F:long-chain fatty acid-CoA ligase activity"/>
    <property type="evidence" value="ECO:0007669"/>
    <property type="project" value="TreeGrafter"/>
</dbReference>
<accession>R0MHT4</accession>
<dbReference type="HOGENOM" id="CLU_052411_0_0_1"/>
<evidence type="ECO:0000259" key="3">
    <source>
        <dbReference type="Pfam" id="PF00501"/>
    </source>
</evidence>
<keyword evidence="5" id="KW-1185">Reference proteome</keyword>
<dbReference type="GO" id="GO:0005524">
    <property type="term" value="F:ATP binding"/>
    <property type="evidence" value="ECO:0007669"/>
    <property type="project" value="UniProtKB-KW"/>
</dbReference>
<dbReference type="GO" id="GO:0005783">
    <property type="term" value="C:endoplasmic reticulum"/>
    <property type="evidence" value="ECO:0007669"/>
    <property type="project" value="TreeGrafter"/>
</dbReference>
<feature type="non-terminal residue" evidence="4">
    <location>
        <position position="337"/>
    </location>
</feature>
<dbReference type="OMA" id="KHENDLN"/>
<dbReference type="AlphaFoldDB" id="R0MHT4"/>
<dbReference type="VEuPathDB" id="MicrosporidiaDB:NBO_62gi001"/>
<organism evidence="4 5">
    <name type="scientific">Nosema bombycis (strain CQ1 / CVCC 102059)</name>
    <name type="common">Microsporidian parasite</name>
    <name type="synonym">Pebrine of silkworm</name>
    <dbReference type="NCBI Taxonomy" id="578461"/>
    <lineage>
        <taxon>Eukaryota</taxon>
        <taxon>Fungi</taxon>
        <taxon>Fungi incertae sedis</taxon>
        <taxon>Microsporidia</taxon>
        <taxon>Nosematidae</taxon>
        <taxon>Nosema</taxon>
    </lineage>
</organism>
<name>R0MHT4_NOSB1</name>
<dbReference type="OrthoDB" id="1700726at2759"/>
<dbReference type="InterPro" id="IPR000873">
    <property type="entry name" value="AMP-dep_synth/lig_dom"/>
</dbReference>
<evidence type="ECO:0000256" key="1">
    <source>
        <dbReference type="ARBA" id="ARBA00022741"/>
    </source>
</evidence>
<reference evidence="4 5" key="1">
    <citation type="journal article" date="2013" name="BMC Genomics">
        <title>Comparative genomics of parasitic silkworm microsporidia reveal an association between genome expansion and host adaptation.</title>
        <authorList>
            <person name="Pan G."/>
            <person name="Xu J."/>
            <person name="Li T."/>
            <person name="Xia Q."/>
            <person name="Liu S.L."/>
            <person name="Zhang G."/>
            <person name="Li S."/>
            <person name="Li C."/>
            <person name="Liu H."/>
            <person name="Yang L."/>
            <person name="Liu T."/>
            <person name="Zhang X."/>
            <person name="Wu Z."/>
            <person name="Fan W."/>
            <person name="Dang X."/>
            <person name="Xiang H."/>
            <person name="Tao M."/>
            <person name="Li Y."/>
            <person name="Hu J."/>
            <person name="Li Z."/>
            <person name="Lin L."/>
            <person name="Luo J."/>
            <person name="Geng L."/>
            <person name="Wang L."/>
            <person name="Long M."/>
            <person name="Wan Y."/>
            <person name="He N."/>
            <person name="Zhang Z."/>
            <person name="Lu C."/>
            <person name="Keeling P.J."/>
            <person name="Wang J."/>
            <person name="Xiang Z."/>
            <person name="Zhou Z."/>
        </authorList>
    </citation>
    <scope>NUCLEOTIDE SEQUENCE [LARGE SCALE GENOMIC DNA]</scope>
    <source>
        <strain evidence="5">CQ1 / CVCC 102059</strain>
    </source>
</reference>
<evidence type="ECO:0000256" key="2">
    <source>
        <dbReference type="ARBA" id="ARBA00022840"/>
    </source>
</evidence>
<dbReference type="Gene3D" id="3.40.50.12780">
    <property type="entry name" value="N-terminal domain of ligase-like"/>
    <property type="match status" value="1"/>
</dbReference>
<feature type="domain" description="AMP-dependent synthetase/ligase" evidence="3">
    <location>
        <begin position="60"/>
        <end position="318"/>
    </location>
</feature>
<sequence>MQINKRVISSDEDKNVLHNVIYQDDIWATPDGSETLLDLFLNTSNTYSKNNFLGTIIKNKLNWQTYEEIQEKVKIISVFFNKFTEKKDIIGIFSVNRYEWLVSEYGSYMSGCINSPLYSTYGPEAISLVLNETEMKICCCSYDKARSLYEIIKEFENQHLKVLVLFDDCDSDDFLLKNYESLDVKVYFWNEIMKSKDLEGLRSHDLTGNDLATICYTSGTTAKPKGVMLTHKNFISTVSSFMRGSKEVEMIQLTSNEVYLSYLPLAHVMERVCVNIVCAYGASIGFYRGNPKTIKDDYVVIKPTFIAAVPRVLNLFKEKIEDNYNQCLLLRDGYLNA</sequence>
<keyword evidence="1" id="KW-0547">Nucleotide-binding</keyword>
<protein>
    <submittedName>
        <fullName evidence="4">Long chain fatty acid CoA ligase</fullName>
    </submittedName>
</protein>
<evidence type="ECO:0000313" key="5">
    <source>
        <dbReference type="Proteomes" id="UP000016927"/>
    </source>
</evidence>
<dbReference type="InterPro" id="IPR042099">
    <property type="entry name" value="ANL_N_sf"/>
</dbReference>
<dbReference type="Pfam" id="PF00501">
    <property type="entry name" value="AMP-binding"/>
    <property type="match status" value="1"/>
</dbReference>
<dbReference type="SUPFAM" id="SSF56801">
    <property type="entry name" value="Acetyl-CoA synthetase-like"/>
    <property type="match status" value="1"/>
</dbReference>
<dbReference type="Proteomes" id="UP000016927">
    <property type="component" value="Unassembled WGS sequence"/>
</dbReference>
<keyword evidence="2" id="KW-0067">ATP-binding</keyword>
<dbReference type="PANTHER" id="PTHR43272">
    <property type="entry name" value="LONG-CHAIN-FATTY-ACID--COA LIGASE"/>
    <property type="match status" value="1"/>
</dbReference>
<keyword evidence="4" id="KW-0436">Ligase</keyword>
<dbReference type="STRING" id="578461.R0MHT4"/>
<dbReference type="PANTHER" id="PTHR43272:SF33">
    <property type="entry name" value="AMP-BINDING DOMAIN-CONTAINING PROTEIN-RELATED"/>
    <property type="match status" value="1"/>
</dbReference>
<evidence type="ECO:0000313" key="4">
    <source>
        <dbReference type="EMBL" id="EOB13710.1"/>
    </source>
</evidence>
<proteinExistence type="predicted"/>
<dbReference type="GO" id="GO:0016020">
    <property type="term" value="C:membrane"/>
    <property type="evidence" value="ECO:0007669"/>
    <property type="project" value="TreeGrafter"/>
</dbReference>